<dbReference type="Proteomes" id="UP000286050">
    <property type="component" value="Unassembled WGS sequence"/>
</dbReference>
<dbReference type="EC" id="2.7.8.7" evidence="8"/>
<evidence type="ECO:0000256" key="3">
    <source>
        <dbReference type="ARBA" id="ARBA00022723"/>
    </source>
</evidence>
<keyword evidence="8" id="KW-0963">Cytoplasm</keyword>
<reference evidence="10 11" key="1">
    <citation type="submission" date="2018-08" db="EMBL/GenBank/DDBJ databases">
        <title>A genome reference for cultivated species of the human gut microbiota.</title>
        <authorList>
            <person name="Zou Y."/>
            <person name="Xue W."/>
            <person name="Luo G."/>
        </authorList>
    </citation>
    <scope>NUCLEOTIDE SEQUENCE [LARGE SCALE GENOMIC DNA]</scope>
    <source>
        <strain evidence="10 11">AM30-5LB</strain>
    </source>
</reference>
<protein>
    <recommendedName>
        <fullName evidence="8">Holo-[acyl-carrier-protein] synthase</fullName>
        <shortName evidence="8">Holo-ACP synthase</shortName>
        <ecNumber evidence="8">2.7.8.7</ecNumber>
    </recommendedName>
    <alternativeName>
        <fullName evidence="8">4'-phosphopantetheinyl transferase AcpS</fullName>
    </alternativeName>
</protein>
<evidence type="ECO:0000256" key="2">
    <source>
        <dbReference type="ARBA" id="ARBA00022679"/>
    </source>
</evidence>
<dbReference type="HAMAP" id="MF_00101">
    <property type="entry name" value="AcpS"/>
    <property type="match status" value="1"/>
</dbReference>
<keyword evidence="6 8" id="KW-0443">Lipid metabolism</keyword>
<comment type="subcellular location">
    <subcellularLocation>
        <location evidence="8">Cytoplasm</location>
    </subcellularLocation>
</comment>
<gene>
    <name evidence="8 10" type="primary">acpS</name>
    <name evidence="10" type="ORF">DW787_07775</name>
</gene>
<dbReference type="EMBL" id="QSJI01000010">
    <property type="protein sequence ID" value="RHD54436.1"/>
    <property type="molecule type" value="Genomic_DNA"/>
</dbReference>
<evidence type="ECO:0000256" key="6">
    <source>
        <dbReference type="ARBA" id="ARBA00023098"/>
    </source>
</evidence>
<evidence type="ECO:0000256" key="4">
    <source>
        <dbReference type="ARBA" id="ARBA00022832"/>
    </source>
</evidence>
<dbReference type="RefSeq" id="WP_118272350.1">
    <property type="nucleotide sequence ID" value="NZ_QSJI01000010.1"/>
</dbReference>
<name>A0A414FU72_9ACTN</name>
<dbReference type="GO" id="GO:0006633">
    <property type="term" value="P:fatty acid biosynthetic process"/>
    <property type="evidence" value="ECO:0007669"/>
    <property type="project" value="UniProtKB-UniRule"/>
</dbReference>
<comment type="catalytic activity">
    <reaction evidence="8">
        <text>apo-[ACP] + CoA = holo-[ACP] + adenosine 3',5'-bisphosphate + H(+)</text>
        <dbReference type="Rhea" id="RHEA:12068"/>
        <dbReference type="Rhea" id="RHEA-COMP:9685"/>
        <dbReference type="Rhea" id="RHEA-COMP:9690"/>
        <dbReference type="ChEBI" id="CHEBI:15378"/>
        <dbReference type="ChEBI" id="CHEBI:29999"/>
        <dbReference type="ChEBI" id="CHEBI:57287"/>
        <dbReference type="ChEBI" id="CHEBI:58343"/>
        <dbReference type="ChEBI" id="CHEBI:64479"/>
        <dbReference type="EC" id="2.7.8.7"/>
    </reaction>
</comment>
<dbReference type="SUPFAM" id="SSF56214">
    <property type="entry name" value="4'-phosphopantetheinyl transferase"/>
    <property type="match status" value="1"/>
</dbReference>
<keyword evidence="5 8" id="KW-0460">Magnesium</keyword>
<comment type="cofactor">
    <cofactor evidence="8">
        <name>Mg(2+)</name>
        <dbReference type="ChEBI" id="CHEBI:18420"/>
    </cofactor>
</comment>
<keyword evidence="3 8" id="KW-0479">Metal-binding</keyword>
<dbReference type="InterPro" id="IPR004568">
    <property type="entry name" value="Ppantetheine-prot_Trfase_dom"/>
</dbReference>
<organism evidence="10 11">
    <name type="scientific">Collinsella intestinalis</name>
    <dbReference type="NCBI Taxonomy" id="147207"/>
    <lineage>
        <taxon>Bacteria</taxon>
        <taxon>Bacillati</taxon>
        <taxon>Actinomycetota</taxon>
        <taxon>Coriobacteriia</taxon>
        <taxon>Coriobacteriales</taxon>
        <taxon>Coriobacteriaceae</taxon>
        <taxon>Collinsella</taxon>
    </lineage>
</organism>
<keyword evidence="1 8" id="KW-0444">Lipid biosynthesis</keyword>
<dbReference type="InterPro" id="IPR002582">
    <property type="entry name" value="ACPS"/>
</dbReference>
<evidence type="ECO:0000256" key="7">
    <source>
        <dbReference type="ARBA" id="ARBA00023160"/>
    </source>
</evidence>
<dbReference type="NCBIfam" id="TIGR00516">
    <property type="entry name" value="acpS"/>
    <property type="match status" value="1"/>
</dbReference>
<dbReference type="GO" id="GO:0005737">
    <property type="term" value="C:cytoplasm"/>
    <property type="evidence" value="ECO:0007669"/>
    <property type="project" value="UniProtKB-SubCell"/>
</dbReference>
<feature type="domain" description="4'-phosphopantetheinyl transferase" evidence="9">
    <location>
        <begin position="5"/>
        <end position="106"/>
    </location>
</feature>
<feature type="binding site" evidence="8">
    <location>
        <position position="57"/>
    </location>
    <ligand>
        <name>Mg(2+)</name>
        <dbReference type="ChEBI" id="CHEBI:18420"/>
    </ligand>
</feature>
<evidence type="ECO:0000259" key="9">
    <source>
        <dbReference type="Pfam" id="PF01648"/>
    </source>
</evidence>
<evidence type="ECO:0000256" key="8">
    <source>
        <dbReference type="HAMAP-Rule" id="MF_00101"/>
    </source>
</evidence>
<dbReference type="GO" id="GO:0008897">
    <property type="term" value="F:holo-[acyl-carrier-protein] synthase activity"/>
    <property type="evidence" value="ECO:0007669"/>
    <property type="project" value="UniProtKB-UniRule"/>
</dbReference>
<sequence length="186" mass="20113">MAEAGIGVDIVEISRMERIMHVTPSFISRMFTEEERAYCDASARPAAHYACRFAAREAVLKSLGAGFGQEGVGRNDVCTSRDSNGKPIAVLSGGAQAVAERLGVQEVAISLSFTGDLAIANALAITAESRPKPKEDKISERQVIAQSFREARSVLDELERVQEFEVDILAQSDSEPDPSILKADKE</sequence>
<dbReference type="AlphaFoldDB" id="A0A414FU72"/>
<dbReference type="GO" id="GO:0000287">
    <property type="term" value="F:magnesium ion binding"/>
    <property type="evidence" value="ECO:0007669"/>
    <property type="project" value="UniProtKB-UniRule"/>
</dbReference>
<comment type="similarity">
    <text evidence="8">Belongs to the P-Pant transferase superfamily. AcpS family.</text>
</comment>
<evidence type="ECO:0000256" key="5">
    <source>
        <dbReference type="ARBA" id="ARBA00022842"/>
    </source>
</evidence>
<comment type="caution">
    <text evidence="10">The sequence shown here is derived from an EMBL/GenBank/DDBJ whole genome shotgun (WGS) entry which is preliminary data.</text>
</comment>
<dbReference type="Gene3D" id="3.90.470.20">
    <property type="entry name" value="4'-phosphopantetheinyl transferase domain"/>
    <property type="match status" value="1"/>
</dbReference>
<accession>A0A414FU72</accession>
<feature type="binding site" evidence="8">
    <location>
        <position position="9"/>
    </location>
    <ligand>
        <name>Mg(2+)</name>
        <dbReference type="ChEBI" id="CHEBI:18420"/>
    </ligand>
</feature>
<keyword evidence="7 8" id="KW-0275">Fatty acid biosynthesis</keyword>
<proteinExistence type="inferred from homology"/>
<dbReference type="InterPro" id="IPR008278">
    <property type="entry name" value="4-PPantetheinyl_Trfase_dom"/>
</dbReference>
<keyword evidence="4 8" id="KW-0276">Fatty acid metabolism</keyword>
<evidence type="ECO:0000313" key="11">
    <source>
        <dbReference type="Proteomes" id="UP000286050"/>
    </source>
</evidence>
<comment type="function">
    <text evidence="8">Transfers the 4'-phosphopantetheine moiety from coenzyme A to a Ser of acyl-carrier-protein.</text>
</comment>
<evidence type="ECO:0000313" key="10">
    <source>
        <dbReference type="EMBL" id="RHD54436.1"/>
    </source>
</evidence>
<keyword evidence="2 8" id="KW-0808">Transferase</keyword>
<evidence type="ECO:0000256" key="1">
    <source>
        <dbReference type="ARBA" id="ARBA00022516"/>
    </source>
</evidence>
<dbReference type="NCBIfam" id="TIGR00556">
    <property type="entry name" value="pantethn_trn"/>
    <property type="match status" value="1"/>
</dbReference>
<dbReference type="InterPro" id="IPR037143">
    <property type="entry name" value="4-PPantetheinyl_Trfase_dom_sf"/>
</dbReference>
<dbReference type="Pfam" id="PF01648">
    <property type="entry name" value="ACPS"/>
    <property type="match status" value="1"/>
</dbReference>